<name>A0A200R5M8_MACCD</name>
<protein>
    <submittedName>
        <fullName evidence="1">Uncharacterized protein</fullName>
    </submittedName>
</protein>
<keyword evidence="2" id="KW-1185">Reference proteome</keyword>
<reference evidence="1 2" key="1">
    <citation type="journal article" date="2017" name="Mol. Plant">
        <title>The Genome of Medicinal Plant Macleaya cordata Provides New Insights into Benzylisoquinoline Alkaloids Metabolism.</title>
        <authorList>
            <person name="Liu X."/>
            <person name="Liu Y."/>
            <person name="Huang P."/>
            <person name="Ma Y."/>
            <person name="Qing Z."/>
            <person name="Tang Q."/>
            <person name="Cao H."/>
            <person name="Cheng P."/>
            <person name="Zheng Y."/>
            <person name="Yuan Z."/>
            <person name="Zhou Y."/>
            <person name="Liu J."/>
            <person name="Tang Z."/>
            <person name="Zhuo Y."/>
            <person name="Zhang Y."/>
            <person name="Yu L."/>
            <person name="Huang J."/>
            <person name="Yang P."/>
            <person name="Peng Q."/>
            <person name="Zhang J."/>
            <person name="Jiang W."/>
            <person name="Zhang Z."/>
            <person name="Lin K."/>
            <person name="Ro D.K."/>
            <person name="Chen X."/>
            <person name="Xiong X."/>
            <person name="Shang Y."/>
            <person name="Huang S."/>
            <person name="Zeng J."/>
        </authorList>
    </citation>
    <scope>NUCLEOTIDE SEQUENCE [LARGE SCALE GENOMIC DNA]</scope>
    <source>
        <strain evidence="2">cv. BLH2017</strain>
        <tissue evidence="1">Root</tissue>
    </source>
</reference>
<dbReference type="EMBL" id="MVGT01000437">
    <property type="protein sequence ID" value="OVA18011.1"/>
    <property type="molecule type" value="Genomic_DNA"/>
</dbReference>
<proteinExistence type="predicted"/>
<dbReference type="Proteomes" id="UP000195402">
    <property type="component" value="Unassembled WGS sequence"/>
</dbReference>
<dbReference type="InParanoid" id="A0A200R5M8"/>
<sequence length="86" mass="9959">MGKRKLSEAMHNNISYPLHITKVNLAERTDLGTDIHYNTSDPPRDIERVLIEDVNHSKRISFQDNLHEAKTLCQLNAEQERISFSN</sequence>
<evidence type="ECO:0000313" key="1">
    <source>
        <dbReference type="EMBL" id="OVA18011.1"/>
    </source>
</evidence>
<gene>
    <name evidence="1" type="ORF">BVC80_1835g417</name>
</gene>
<accession>A0A200R5M8</accession>
<evidence type="ECO:0000313" key="2">
    <source>
        <dbReference type="Proteomes" id="UP000195402"/>
    </source>
</evidence>
<dbReference type="AlphaFoldDB" id="A0A200R5M8"/>
<comment type="caution">
    <text evidence="1">The sequence shown here is derived from an EMBL/GenBank/DDBJ whole genome shotgun (WGS) entry which is preliminary data.</text>
</comment>
<organism evidence="1 2">
    <name type="scientific">Macleaya cordata</name>
    <name type="common">Five-seeded plume-poppy</name>
    <name type="synonym">Bocconia cordata</name>
    <dbReference type="NCBI Taxonomy" id="56857"/>
    <lineage>
        <taxon>Eukaryota</taxon>
        <taxon>Viridiplantae</taxon>
        <taxon>Streptophyta</taxon>
        <taxon>Embryophyta</taxon>
        <taxon>Tracheophyta</taxon>
        <taxon>Spermatophyta</taxon>
        <taxon>Magnoliopsida</taxon>
        <taxon>Ranunculales</taxon>
        <taxon>Papaveraceae</taxon>
        <taxon>Papaveroideae</taxon>
        <taxon>Macleaya</taxon>
    </lineage>
</organism>